<feature type="transmembrane region" description="Helical" evidence="1">
    <location>
        <begin position="5"/>
        <end position="24"/>
    </location>
</feature>
<organism evidence="2 3">
    <name type="scientific">Natranaerobius trueperi</name>
    <dbReference type="NCBI Taxonomy" id="759412"/>
    <lineage>
        <taxon>Bacteria</taxon>
        <taxon>Bacillati</taxon>
        <taxon>Bacillota</taxon>
        <taxon>Clostridia</taxon>
        <taxon>Natranaerobiales</taxon>
        <taxon>Natranaerobiaceae</taxon>
        <taxon>Natranaerobius</taxon>
    </lineage>
</organism>
<evidence type="ECO:0000313" key="3">
    <source>
        <dbReference type="Proteomes" id="UP000214588"/>
    </source>
</evidence>
<dbReference type="Proteomes" id="UP000214588">
    <property type="component" value="Unassembled WGS sequence"/>
</dbReference>
<name>A0A226C0J3_9FIRM</name>
<dbReference type="AlphaFoldDB" id="A0A226C0J3"/>
<comment type="caution">
    <text evidence="2">The sequence shown here is derived from an EMBL/GenBank/DDBJ whole genome shotgun (WGS) entry which is preliminary data.</text>
</comment>
<keyword evidence="1" id="KW-0812">Transmembrane</keyword>
<gene>
    <name evidence="2" type="ORF">CDO51_05205</name>
</gene>
<sequence>MKNLIIQISFATICFIYLLPYMFTEVPEVIDLILSNFIRIIGVGILLLSIILYLFQDEKIKIRSTIKKTIANINLGIKEKEEVKYPKITECKKENQHYHVKIKLLPGICGEDFIKKKQYFDSALKTKTDIYEKNGCVHMQFPK</sequence>
<evidence type="ECO:0000313" key="2">
    <source>
        <dbReference type="EMBL" id="OWZ84114.1"/>
    </source>
</evidence>
<proteinExistence type="predicted"/>
<keyword evidence="1" id="KW-0472">Membrane</keyword>
<dbReference type="RefSeq" id="WP_089023247.1">
    <property type="nucleotide sequence ID" value="NZ_NIQC01000008.1"/>
</dbReference>
<keyword evidence="3" id="KW-1185">Reference proteome</keyword>
<reference evidence="2 3" key="1">
    <citation type="submission" date="2017-06" db="EMBL/GenBank/DDBJ databases">
        <title>Draft Genome Sequence of Natranaerobius trueperi halophilic, alkalithermophilic bacteria from soda lakes.</title>
        <authorList>
            <person name="Zhao B."/>
        </authorList>
    </citation>
    <scope>NUCLEOTIDE SEQUENCE [LARGE SCALE GENOMIC DNA]</scope>
    <source>
        <strain evidence="2 3">DSM 18760</strain>
    </source>
</reference>
<dbReference type="EMBL" id="NIQC01000008">
    <property type="protein sequence ID" value="OWZ84114.1"/>
    <property type="molecule type" value="Genomic_DNA"/>
</dbReference>
<keyword evidence="1" id="KW-1133">Transmembrane helix</keyword>
<evidence type="ECO:0000256" key="1">
    <source>
        <dbReference type="SAM" id="Phobius"/>
    </source>
</evidence>
<accession>A0A226C0J3</accession>
<feature type="transmembrane region" description="Helical" evidence="1">
    <location>
        <begin position="36"/>
        <end position="55"/>
    </location>
</feature>
<protein>
    <submittedName>
        <fullName evidence="2">Uncharacterized protein</fullName>
    </submittedName>
</protein>